<gene>
    <name evidence="2" type="ORF">CURHAP_LOCUS30503</name>
</gene>
<dbReference type="AlphaFoldDB" id="A0A6J5UQ88"/>
<evidence type="ECO:0000313" key="2">
    <source>
        <dbReference type="EMBL" id="CAB4278756.1"/>
    </source>
</evidence>
<protein>
    <submittedName>
        <fullName evidence="2">Uncharacterized protein</fullName>
    </submittedName>
</protein>
<dbReference type="EMBL" id="CAEKDK010000004">
    <property type="protein sequence ID" value="CAB4278756.1"/>
    <property type="molecule type" value="Genomic_DNA"/>
</dbReference>
<organism evidence="2 3">
    <name type="scientific">Prunus armeniaca</name>
    <name type="common">Apricot</name>
    <name type="synonym">Armeniaca vulgaris</name>
    <dbReference type="NCBI Taxonomy" id="36596"/>
    <lineage>
        <taxon>Eukaryota</taxon>
        <taxon>Viridiplantae</taxon>
        <taxon>Streptophyta</taxon>
        <taxon>Embryophyta</taxon>
        <taxon>Tracheophyta</taxon>
        <taxon>Spermatophyta</taxon>
        <taxon>Magnoliopsida</taxon>
        <taxon>eudicotyledons</taxon>
        <taxon>Gunneridae</taxon>
        <taxon>Pentapetalae</taxon>
        <taxon>rosids</taxon>
        <taxon>fabids</taxon>
        <taxon>Rosales</taxon>
        <taxon>Rosaceae</taxon>
        <taxon>Amygdaloideae</taxon>
        <taxon>Amygdaleae</taxon>
        <taxon>Prunus</taxon>
    </lineage>
</organism>
<sequence length="76" mass="8652">MEPRRLGKSPSKEQFTCCNQKLAKSSPASTKYKKNNRRKRPLTSKAWLRTTNGKATTLQPFEVDNNIAQRLVTEAT</sequence>
<proteinExistence type="predicted"/>
<evidence type="ECO:0000313" key="3">
    <source>
        <dbReference type="Proteomes" id="UP000507222"/>
    </source>
</evidence>
<accession>A0A6J5UQ88</accession>
<feature type="region of interest" description="Disordered" evidence="1">
    <location>
        <begin position="1"/>
        <end position="42"/>
    </location>
</feature>
<dbReference type="Proteomes" id="UP000507222">
    <property type="component" value="Unassembled WGS sequence"/>
</dbReference>
<name>A0A6J5UQ88_PRUAR</name>
<reference evidence="2 3" key="1">
    <citation type="submission" date="2020-05" db="EMBL/GenBank/DDBJ databases">
        <authorList>
            <person name="Campoy J."/>
            <person name="Schneeberger K."/>
            <person name="Spophaly S."/>
        </authorList>
    </citation>
    <scope>NUCLEOTIDE SEQUENCE [LARGE SCALE GENOMIC DNA]</scope>
    <source>
        <strain evidence="2">PruArmRojPasFocal</strain>
    </source>
</reference>
<feature type="compositionally biased region" description="Polar residues" evidence="1">
    <location>
        <begin position="12"/>
        <end position="29"/>
    </location>
</feature>
<feature type="compositionally biased region" description="Basic residues" evidence="1">
    <location>
        <begin position="31"/>
        <end position="42"/>
    </location>
</feature>
<evidence type="ECO:0000256" key="1">
    <source>
        <dbReference type="SAM" id="MobiDB-lite"/>
    </source>
</evidence>